<dbReference type="Proteomes" id="UP000494216">
    <property type="component" value="Unassembled WGS sequence"/>
</dbReference>
<evidence type="ECO:0000313" key="1">
    <source>
        <dbReference type="EMBL" id="CAA9891245.1"/>
    </source>
</evidence>
<organism evidence="1 2">
    <name type="scientific">Candidatus Methylobacter favarea</name>
    <dbReference type="NCBI Taxonomy" id="2707345"/>
    <lineage>
        <taxon>Bacteria</taxon>
        <taxon>Pseudomonadati</taxon>
        <taxon>Pseudomonadota</taxon>
        <taxon>Gammaproteobacteria</taxon>
        <taxon>Methylococcales</taxon>
        <taxon>Methylococcaceae</taxon>
        <taxon>Methylobacter</taxon>
    </lineage>
</organism>
<reference evidence="1 2" key="1">
    <citation type="submission" date="2020-02" db="EMBL/GenBank/DDBJ databases">
        <authorList>
            <person name="Hogendoorn C."/>
        </authorList>
    </citation>
    <scope>NUCLEOTIDE SEQUENCE [LARGE SCALE GENOMIC DNA]</scope>
    <source>
        <strain evidence="1">METHB21</strain>
    </source>
</reference>
<proteinExistence type="predicted"/>
<accession>A0A8S0WQ57</accession>
<name>A0A8S0WQ57_9GAMM</name>
<dbReference type="EMBL" id="CADCXN010000067">
    <property type="protein sequence ID" value="CAA9891245.1"/>
    <property type="molecule type" value="Genomic_DNA"/>
</dbReference>
<gene>
    <name evidence="1" type="ORF">METHB2_380018</name>
</gene>
<keyword evidence="2" id="KW-1185">Reference proteome</keyword>
<dbReference type="AlphaFoldDB" id="A0A8S0WQ57"/>
<comment type="caution">
    <text evidence="1">The sequence shown here is derived from an EMBL/GenBank/DDBJ whole genome shotgun (WGS) entry which is preliminary data.</text>
</comment>
<sequence>MSHGIVLALTSLFNAKAKLARANLLINQGINQPKNEQLQKYQTKNRARKV</sequence>
<protein>
    <submittedName>
        <fullName evidence="1">Uncharacterized protein</fullName>
    </submittedName>
</protein>
<evidence type="ECO:0000313" key="2">
    <source>
        <dbReference type="Proteomes" id="UP000494216"/>
    </source>
</evidence>